<proteinExistence type="predicted"/>
<dbReference type="Proteomes" id="UP000008810">
    <property type="component" value="Chromosome 4"/>
</dbReference>
<evidence type="ECO:0000313" key="3">
    <source>
        <dbReference type="EnsemblPlants" id="KQJ86987"/>
    </source>
</evidence>
<keyword evidence="4" id="KW-1185">Reference proteome</keyword>
<dbReference type="Gramene" id="KQJ86987">
    <property type="protein sequence ID" value="KQJ86987"/>
    <property type="gene ID" value="BRADI_4g08822v3"/>
</dbReference>
<protein>
    <submittedName>
        <fullName evidence="2 3">Uncharacterized protein</fullName>
    </submittedName>
</protein>
<dbReference type="InParanoid" id="A0A0Q3HF79"/>
<dbReference type="AlphaFoldDB" id="A0A0Q3HF79"/>
<feature type="region of interest" description="Disordered" evidence="1">
    <location>
        <begin position="50"/>
        <end position="78"/>
    </location>
</feature>
<reference evidence="2" key="2">
    <citation type="submission" date="2017-06" db="EMBL/GenBank/DDBJ databases">
        <title>WGS assembly of Brachypodium distachyon.</title>
        <authorList>
            <consortium name="The International Brachypodium Initiative"/>
            <person name="Lucas S."/>
            <person name="Harmon-Smith M."/>
            <person name="Lail K."/>
            <person name="Tice H."/>
            <person name="Grimwood J."/>
            <person name="Bruce D."/>
            <person name="Barry K."/>
            <person name="Shu S."/>
            <person name="Lindquist E."/>
            <person name="Wang M."/>
            <person name="Pitluck S."/>
            <person name="Vogel J.P."/>
            <person name="Garvin D.F."/>
            <person name="Mockler T.C."/>
            <person name="Schmutz J."/>
            <person name="Rokhsar D."/>
            <person name="Bevan M.W."/>
        </authorList>
    </citation>
    <scope>NUCLEOTIDE SEQUENCE</scope>
    <source>
        <strain evidence="2">Bd21</strain>
    </source>
</reference>
<dbReference type="EMBL" id="CM000883">
    <property type="protein sequence ID" value="KQJ86987.1"/>
    <property type="molecule type" value="Genomic_DNA"/>
</dbReference>
<organism evidence="2">
    <name type="scientific">Brachypodium distachyon</name>
    <name type="common">Purple false brome</name>
    <name type="synonym">Trachynia distachya</name>
    <dbReference type="NCBI Taxonomy" id="15368"/>
    <lineage>
        <taxon>Eukaryota</taxon>
        <taxon>Viridiplantae</taxon>
        <taxon>Streptophyta</taxon>
        <taxon>Embryophyta</taxon>
        <taxon>Tracheophyta</taxon>
        <taxon>Spermatophyta</taxon>
        <taxon>Magnoliopsida</taxon>
        <taxon>Liliopsida</taxon>
        <taxon>Poales</taxon>
        <taxon>Poaceae</taxon>
        <taxon>BOP clade</taxon>
        <taxon>Pooideae</taxon>
        <taxon>Stipodae</taxon>
        <taxon>Brachypodieae</taxon>
        <taxon>Brachypodium</taxon>
    </lineage>
</organism>
<gene>
    <name evidence="2" type="ORF">BRADI_4g08822v3</name>
</gene>
<evidence type="ECO:0000313" key="4">
    <source>
        <dbReference type="Proteomes" id="UP000008810"/>
    </source>
</evidence>
<evidence type="ECO:0000313" key="2">
    <source>
        <dbReference type="EMBL" id="KQJ86987.1"/>
    </source>
</evidence>
<name>A0A0Q3HF79_BRADI</name>
<accession>A0A0Q3HF79</accession>
<sequence length="128" mass="13843">MAPLGDPFEGEEFVVVYSDRGSFEISKGKQAQEMLILSFVCILVLKASSNRSSQPRTDGSYARVPCAEQTRANSQDKGGLLYPGCTPMALDPCLPDGESNLQQNGAYNTSAYRTRASCPGSEWLLSPD</sequence>
<evidence type="ECO:0000256" key="1">
    <source>
        <dbReference type="SAM" id="MobiDB-lite"/>
    </source>
</evidence>
<reference evidence="2 3" key="1">
    <citation type="journal article" date="2010" name="Nature">
        <title>Genome sequencing and analysis of the model grass Brachypodium distachyon.</title>
        <authorList>
            <consortium name="International Brachypodium Initiative"/>
        </authorList>
    </citation>
    <scope>NUCLEOTIDE SEQUENCE [LARGE SCALE GENOMIC DNA]</scope>
    <source>
        <strain evidence="2 3">Bd21</strain>
    </source>
</reference>
<dbReference type="EnsemblPlants" id="KQJ86987">
    <property type="protein sequence ID" value="KQJ86987"/>
    <property type="gene ID" value="BRADI_4g08822v3"/>
</dbReference>
<reference evidence="3" key="3">
    <citation type="submission" date="2018-08" db="UniProtKB">
        <authorList>
            <consortium name="EnsemblPlants"/>
        </authorList>
    </citation>
    <scope>IDENTIFICATION</scope>
    <source>
        <strain evidence="3">cv. Bd21</strain>
    </source>
</reference>